<feature type="transmembrane region" description="Helical" evidence="1">
    <location>
        <begin position="152"/>
        <end position="171"/>
    </location>
</feature>
<reference evidence="3" key="1">
    <citation type="journal article" date="2018" name="Nat. Microbiol.">
        <title>Leveraging single-cell genomics to expand the fungal tree of life.</title>
        <authorList>
            <person name="Ahrendt S.R."/>
            <person name="Quandt C.A."/>
            <person name="Ciobanu D."/>
            <person name="Clum A."/>
            <person name="Salamov A."/>
            <person name="Andreopoulos B."/>
            <person name="Cheng J.F."/>
            <person name="Woyke T."/>
            <person name="Pelin A."/>
            <person name="Henrissat B."/>
            <person name="Reynolds N.K."/>
            <person name="Benny G.L."/>
            <person name="Smith M.E."/>
            <person name="James T.Y."/>
            <person name="Grigoriev I.V."/>
        </authorList>
    </citation>
    <scope>NUCLEOTIDE SEQUENCE [LARGE SCALE GENOMIC DNA]</scope>
    <source>
        <strain evidence="3">RSA 468</strain>
    </source>
</reference>
<dbReference type="AlphaFoldDB" id="A0A4P9ZX43"/>
<name>A0A4P9ZX43_9FUNG</name>
<keyword evidence="3" id="KW-1185">Reference proteome</keyword>
<feature type="transmembrane region" description="Helical" evidence="1">
    <location>
        <begin position="183"/>
        <end position="209"/>
    </location>
</feature>
<keyword evidence="1" id="KW-0472">Membrane</keyword>
<feature type="transmembrane region" description="Helical" evidence="1">
    <location>
        <begin position="7"/>
        <end position="24"/>
    </location>
</feature>
<evidence type="ECO:0000313" key="3">
    <source>
        <dbReference type="Proteomes" id="UP000268162"/>
    </source>
</evidence>
<feature type="transmembrane region" description="Helical" evidence="1">
    <location>
        <begin position="117"/>
        <end position="140"/>
    </location>
</feature>
<evidence type="ECO:0000313" key="2">
    <source>
        <dbReference type="EMBL" id="RKP37270.1"/>
    </source>
</evidence>
<keyword evidence="1" id="KW-0812">Transmembrane</keyword>
<evidence type="ECO:0000256" key="1">
    <source>
        <dbReference type="SAM" id="Phobius"/>
    </source>
</evidence>
<accession>A0A4P9ZX43</accession>
<sequence length="297" mass="33735">MFDITHNTIGGLLFWVFQLVTYYIDHTQMNLGVCIFLGPWLTFGLGIFLYAIVLNYRLYILFWLLIRKQPTGGLIYHLIFSLVYLPTCIFLIISSSLTSFTTTIPSPGPGICFYSDTFHYLAMGILSYLALIGIVLNILLRNVRKTFNEYRETMVSTVAFVLLLLALTIINSRAVHRYSWGRFLATLACLVCVHAFFWVALTPMLWGYWRNREGFLMTFKSDLASDGLSDFSSAPRSRSNDPHSCHGVFDSDDPSSLEHTCSTRTLDLHVCASEMELSLAKYLDQSLDGRDEKGHVV</sequence>
<protein>
    <recommendedName>
        <fullName evidence="4">G-protein coupled receptors family 2 profile 2 domain-containing protein</fullName>
    </recommendedName>
</protein>
<evidence type="ECO:0008006" key="4">
    <source>
        <dbReference type="Google" id="ProtNLM"/>
    </source>
</evidence>
<keyword evidence="1" id="KW-1133">Transmembrane helix</keyword>
<dbReference type="EMBL" id="ML002516">
    <property type="protein sequence ID" value="RKP37270.1"/>
    <property type="molecule type" value="Genomic_DNA"/>
</dbReference>
<organism evidence="2 3">
    <name type="scientific">Dimargaris cristalligena</name>
    <dbReference type="NCBI Taxonomy" id="215637"/>
    <lineage>
        <taxon>Eukaryota</taxon>
        <taxon>Fungi</taxon>
        <taxon>Fungi incertae sedis</taxon>
        <taxon>Zoopagomycota</taxon>
        <taxon>Kickxellomycotina</taxon>
        <taxon>Dimargaritomycetes</taxon>
        <taxon>Dimargaritales</taxon>
        <taxon>Dimargaritaceae</taxon>
        <taxon>Dimargaris</taxon>
    </lineage>
</organism>
<feature type="transmembrane region" description="Helical" evidence="1">
    <location>
        <begin position="74"/>
        <end position="97"/>
    </location>
</feature>
<proteinExistence type="predicted"/>
<gene>
    <name evidence="2" type="ORF">BJ085DRAFT_37124</name>
</gene>
<dbReference type="Proteomes" id="UP000268162">
    <property type="component" value="Unassembled WGS sequence"/>
</dbReference>